<keyword evidence="1" id="KW-0732">Signal</keyword>
<gene>
    <name evidence="2" type="ORF">GUJ93_ZPchr0001g29919</name>
</gene>
<evidence type="ECO:0008006" key="4">
    <source>
        <dbReference type="Google" id="ProtNLM"/>
    </source>
</evidence>
<feature type="signal peptide" evidence="1">
    <location>
        <begin position="1"/>
        <end position="28"/>
    </location>
</feature>
<feature type="chain" id="PRO_5035162758" description="Secreted protein" evidence="1">
    <location>
        <begin position="29"/>
        <end position="81"/>
    </location>
</feature>
<evidence type="ECO:0000313" key="2">
    <source>
        <dbReference type="EMBL" id="KAG8052012.1"/>
    </source>
</evidence>
<accession>A0A8J5RQ97</accession>
<organism evidence="2 3">
    <name type="scientific">Zizania palustris</name>
    <name type="common">Northern wild rice</name>
    <dbReference type="NCBI Taxonomy" id="103762"/>
    <lineage>
        <taxon>Eukaryota</taxon>
        <taxon>Viridiplantae</taxon>
        <taxon>Streptophyta</taxon>
        <taxon>Embryophyta</taxon>
        <taxon>Tracheophyta</taxon>
        <taxon>Spermatophyta</taxon>
        <taxon>Magnoliopsida</taxon>
        <taxon>Liliopsida</taxon>
        <taxon>Poales</taxon>
        <taxon>Poaceae</taxon>
        <taxon>BOP clade</taxon>
        <taxon>Oryzoideae</taxon>
        <taxon>Oryzeae</taxon>
        <taxon>Zizaniinae</taxon>
        <taxon>Zizania</taxon>
    </lineage>
</organism>
<name>A0A8J5RQ97_ZIZPA</name>
<keyword evidence="3" id="KW-1185">Reference proteome</keyword>
<sequence>MRLLASCRVRLLLRIAAVVRCDLPPCQGKISLQPKRCRLLQRNQAPGKPISGRTLTENRRPLVVLQSLLRLGSQCASTDML</sequence>
<evidence type="ECO:0000256" key="1">
    <source>
        <dbReference type="SAM" id="SignalP"/>
    </source>
</evidence>
<dbReference type="AlphaFoldDB" id="A0A8J5RQ97"/>
<proteinExistence type="predicted"/>
<dbReference type="Proteomes" id="UP000729402">
    <property type="component" value="Unassembled WGS sequence"/>
</dbReference>
<reference evidence="2" key="2">
    <citation type="submission" date="2021-02" db="EMBL/GenBank/DDBJ databases">
        <authorList>
            <person name="Kimball J.A."/>
            <person name="Haas M.W."/>
            <person name="Macchietto M."/>
            <person name="Kono T."/>
            <person name="Duquette J."/>
            <person name="Shao M."/>
        </authorList>
    </citation>
    <scope>NUCLEOTIDE SEQUENCE</scope>
    <source>
        <tissue evidence="2">Fresh leaf tissue</tissue>
    </source>
</reference>
<dbReference type="EMBL" id="JAAALK010000288">
    <property type="protein sequence ID" value="KAG8052012.1"/>
    <property type="molecule type" value="Genomic_DNA"/>
</dbReference>
<protein>
    <recommendedName>
        <fullName evidence="4">Secreted protein</fullName>
    </recommendedName>
</protein>
<evidence type="ECO:0000313" key="3">
    <source>
        <dbReference type="Proteomes" id="UP000729402"/>
    </source>
</evidence>
<reference evidence="2" key="1">
    <citation type="journal article" date="2021" name="bioRxiv">
        <title>Whole Genome Assembly and Annotation of Northern Wild Rice, Zizania palustris L., Supports a Whole Genome Duplication in the Zizania Genus.</title>
        <authorList>
            <person name="Haas M."/>
            <person name="Kono T."/>
            <person name="Macchietto M."/>
            <person name="Millas R."/>
            <person name="McGilp L."/>
            <person name="Shao M."/>
            <person name="Duquette J."/>
            <person name="Hirsch C.N."/>
            <person name="Kimball J."/>
        </authorList>
    </citation>
    <scope>NUCLEOTIDE SEQUENCE</scope>
    <source>
        <tissue evidence="2">Fresh leaf tissue</tissue>
    </source>
</reference>
<comment type="caution">
    <text evidence="2">The sequence shown here is derived from an EMBL/GenBank/DDBJ whole genome shotgun (WGS) entry which is preliminary data.</text>
</comment>